<organism evidence="5 6">
    <name type="scientific">Jaminaea rosea</name>
    <dbReference type="NCBI Taxonomy" id="1569628"/>
    <lineage>
        <taxon>Eukaryota</taxon>
        <taxon>Fungi</taxon>
        <taxon>Dikarya</taxon>
        <taxon>Basidiomycota</taxon>
        <taxon>Ustilaginomycotina</taxon>
        <taxon>Exobasidiomycetes</taxon>
        <taxon>Microstromatales</taxon>
        <taxon>Microstromatales incertae sedis</taxon>
        <taxon>Jaminaea</taxon>
    </lineage>
</organism>
<evidence type="ECO:0000256" key="1">
    <source>
        <dbReference type="ARBA" id="ARBA00006395"/>
    </source>
</evidence>
<dbReference type="InterPro" id="IPR042470">
    <property type="entry name" value="RMI1_N_C_sf"/>
</dbReference>
<feature type="domain" description="RecQ mediated genome instability protein 1 OB-fold" evidence="4">
    <location>
        <begin position="79"/>
        <end position="249"/>
    </location>
</feature>
<dbReference type="GO" id="GO:0000724">
    <property type="term" value="P:double-strand break repair via homologous recombination"/>
    <property type="evidence" value="ECO:0007669"/>
    <property type="project" value="TreeGrafter"/>
</dbReference>
<feature type="compositionally biased region" description="Basic and acidic residues" evidence="3">
    <location>
        <begin position="257"/>
        <end position="266"/>
    </location>
</feature>
<feature type="region of interest" description="Disordered" evidence="3">
    <location>
        <begin position="257"/>
        <end position="280"/>
    </location>
</feature>
<feature type="compositionally biased region" description="Acidic residues" evidence="3">
    <location>
        <begin position="397"/>
        <end position="413"/>
    </location>
</feature>
<evidence type="ECO:0000259" key="4">
    <source>
        <dbReference type="Pfam" id="PF08585"/>
    </source>
</evidence>
<dbReference type="GO" id="GO:0016604">
    <property type="term" value="C:nuclear body"/>
    <property type="evidence" value="ECO:0007669"/>
    <property type="project" value="TreeGrafter"/>
</dbReference>
<sequence>MASDNVPMAVHNWLRGSYPTLAIKDSWLAEATTKSIQAAPSPPTDPQLIRAVNAQLLHADLAKIASVAALPKDVASWKSGKLASGQRGAILLQVVGKLDIGVSAHTQLEVLEARRDARRTLGGAALLAQQAQASANAAASSSTQAAVGGLEDDKDAGDHMAQFNAQEEAASLPATVFPRSTLQLDLSDGFNTIKGFEHQRIHALSMADTGLGAKLLLKNVDVVKGLLLLTPENTTVRGGVAKELEGDAERKLIDKLRAKLGKDPLPRQRAPMSPRMDHGIMSRSASRGALEQEEGQEDLFEEEEAIMAEMQAEQAAAEAAAAAASKEASTSGPRVAATLRPGAQEGQSLSASPTSSFIRPAGSALSKRPLSTQAEAGDTSSRSTRGSKQVAVKGEPQGEDDDFVMMERNDEENPIVLSDSD</sequence>
<keyword evidence="6" id="KW-1185">Reference proteome</keyword>
<dbReference type="RefSeq" id="XP_025360384.1">
    <property type="nucleotide sequence ID" value="XM_025508430.1"/>
</dbReference>
<feature type="compositionally biased region" description="Low complexity" evidence="3">
    <location>
        <begin position="311"/>
        <end position="329"/>
    </location>
</feature>
<name>A0A316UKE7_9BASI</name>
<feature type="compositionally biased region" description="Polar residues" evidence="3">
    <location>
        <begin position="369"/>
        <end position="387"/>
    </location>
</feature>
<dbReference type="Gene3D" id="2.40.50.770">
    <property type="entry name" value="RecQ-mediated genome instability protein Rmi1, C-terminal domain"/>
    <property type="match status" value="1"/>
</dbReference>
<dbReference type="SMART" id="SM01161">
    <property type="entry name" value="DUF1767"/>
    <property type="match status" value="1"/>
</dbReference>
<comment type="similarity">
    <text evidence="1">Belongs to the RMI1 family.</text>
</comment>
<evidence type="ECO:0000256" key="3">
    <source>
        <dbReference type="SAM" id="MobiDB-lite"/>
    </source>
</evidence>
<proteinExistence type="inferred from homology"/>
<dbReference type="GeneID" id="37030253"/>
<dbReference type="GO" id="GO:0000712">
    <property type="term" value="P:resolution of meiotic recombination intermediates"/>
    <property type="evidence" value="ECO:0007669"/>
    <property type="project" value="TreeGrafter"/>
</dbReference>
<protein>
    <recommendedName>
        <fullName evidence="2">RecQ-mediated genome instability protein 1</fullName>
    </recommendedName>
</protein>
<reference evidence="5 6" key="1">
    <citation type="journal article" date="2018" name="Mol. Biol. Evol.">
        <title>Broad Genomic Sampling Reveals a Smut Pathogenic Ancestry of the Fungal Clade Ustilaginomycotina.</title>
        <authorList>
            <person name="Kijpornyongpan T."/>
            <person name="Mondo S.J."/>
            <person name="Barry K."/>
            <person name="Sandor L."/>
            <person name="Lee J."/>
            <person name="Lipzen A."/>
            <person name="Pangilinan J."/>
            <person name="LaButti K."/>
            <person name="Hainaut M."/>
            <person name="Henrissat B."/>
            <person name="Grigoriev I.V."/>
            <person name="Spatafora J.W."/>
            <person name="Aime M.C."/>
        </authorList>
    </citation>
    <scope>NUCLEOTIDE SEQUENCE [LARGE SCALE GENOMIC DNA]</scope>
    <source>
        <strain evidence="5 6">MCA 5214</strain>
    </source>
</reference>
<accession>A0A316UKE7</accession>
<dbReference type="GO" id="GO:0031422">
    <property type="term" value="C:RecQ family helicase-topoisomerase III complex"/>
    <property type="evidence" value="ECO:0007669"/>
    <property type="project" value="TreeGrafter"/>
</dbReference>
<feature type="compositionally biased region" description="Polar residues" evidence="3">
    <location>
        <begin position="345"/>
        <end position="357"/>
    </location>
</feature>
<evidence type="ECO:0000313" key="5">
    <source>
        <dbReference type="EMBL" id="PWN25772.1"/>
    </source>
</evidence>
<evidence type="ECO:0000313" key="6">
    <source>
        <dbReference type="Proteomes" id="UP000245884"/>
    </source>
</evidence>
<dbReference type="EMBL" id="KZ819674">
    <property type="protein sequence ID" value="PWN25772.1"/>
    <property type="molecule type" value="Genomic_DNA"/>
</dbReference>
<dbReference type="OrthoDB" id="341511at2759"/>
<gene>
    <name evidence="5" type="ORF">BDZ90DRAFT_261975</name>
</gene>
<dbReference type="Pfam" id="PF08585">
    <property type="entry name" value="RMI1_N_C"/>
    <property type="match status" value="1"/>
</dbReference>
<dbReference type="PANTHER" id="PTHR14790:SF15">
    <property type="entry name" value="RECQ-MEDIATED GENOME INSTABILITY PROTEIN 1"/>
    <property type="match status" value="1"/>
</dbReference>
<dbReference type="AlphaFoldDB" id="A0A316UKE7"/>
<dbReference type="STRING" id="1569628.A0A316UKE7"/>
<evidence type="ECO:0000256" key="2">
    <source>
        <dbReference type="ARBA" id="ARBA00018987"/>
    </source>
</evidence>
<dbReference type="PANTHER" id="PTHR14790">
    <property type="entry name" value="RECQ-MEDIATED GENOME INSTABILITY PROTEIN 1 RMI1"/>
    <property type="match status" value="1"/>
</dbReference>
<feature type="region of interest" description="Disordered" evidence="3">
    <location>
        <begin position="311"/>
        <end position="421"/>
    </location>
</feature>
<dbReference type="InterPro" id="IPR013894">
    <property type="entry name" value="RMI1_OB"/>
</dbReference>
<dbReference type="Proteomes" id="UP000245884">
    <property type="component" value="Unassembled WGS sequence"/>
</dbReference>